<dbReference type="AlphaFoldDB" id="A0A0N5B5D8"/>
<evidence type="ECO:0000313" key="1">
    <source>
        <dbReference type="Proteomes" id="UP000046392"/>
    </source>
</evidence>
<accession>A0A0N5B5D8</accession>
<dbReference type="WBParaSite" id="SPAL_0000128100.1">
    <property type="protein sequence ID" value="SPAL_0000128100.1"/>
    <property type="gene ID" value="SPAL_0000128100"/>
</dbReference>
<dbReference type="Proteomes" id="UP000046392">
    <property type="component" value="Unplaced"/>
</dbReference>
<evidence type="ECO:0000313" key="2">
    <source>
        <dbReference type="WBParaSite" id="SPAL_0000128100.1"/>
    </source>
</evidence>
<proteinExistence type="predicted"/>
<reference evidence="2" key="1">
    <citation type="submission" date="2017-02" db="UniProtKB">
        <authorList>
            <consortium name="WormBaseParasite"/>
        </authorList>
    </citation>
    <scope>IDENTIFICATION</scope>
</reference>
<sequence length="171" mass="21274">MEGGHDKENKPKRISKRPKRHVELRDLAKWLVRDPTCRFRRPPAKEELYIRKKERKYAVQISTVSRNELPEWMIEILERYESHVKEGENTRIWRDLLYQQRNMYDRHHYWRKPYETNEQYDKRVEEWEAKSPRERDAEYEAELAKYNKETEKLIKKYGDSLPSHLKWRPYP</sequence>
<keyword evidence="1" id="KW-1185">Reference proteome</keyword>
<organism evidence="1 2">
    <name type="scientific">Strongyloides papillosus</name>
    <name type="common">Intestinal threadworm</name>
    <dbReference type="NCBI Taxonomy" id="174720"/>
    <lineage>
        <taxon>Eukaryota</taxon>
        <taxon>Metazoa</taxon>
        <taxon>Ecdysozoa</taxon>
        <taxon>Nematoda</taxon>
        <taxon>Chromadorea</taxon>
        <taxon>Rhabditida</taxon>
        <taxon>Tylenchina</taxon>
        <taxon>Panagrolaimomorpha</taxon>
        <taxon>Strongyloidoidea</taxon>
        <taxon>Strongyloididae</taxon>
        <taxon>Strongyloides</taxon>
    </lineage>
</organism>
<protein>
    <submittedName>
        <fullName evidence="2">HMG box domain-containing protein</fullName>
    </submittedName>
</protein>
<name>A0A0N5B5D8_STREA</name>